<comment type="caution">
    <text evidence="1">The sequence shown here is derived from an EMBL/GenBank/DDBJ whole genome shotgun (WGS) entry which is preliminary data.</text>
</comment>
<feature type="non-terminal residue" evidence="1">
    <location>
        <position position="61"/>
    </location>
</feature>
<accession>A0AAV1ZBP5</accession>
<protein>
    <submittedName>
        <fullName evidence="1">Uncharacterized protein</fullName>
    </submittedName>
</protein>
<proteinExistence type="predicted"/>
<gene>
    <name evidence="1" type="ORF">LARSCL_LOCUS4495</name>
</gene>
<name>A0AAV1ZBP5_9ARAC</name>
<keyword evidence="2" id="KW-1185">Reference proteome</keyword>
<sequence length="61" mass="6834">MPGITVCNENGFKPNKICDMGKYCSVEAMLRFLPVCEFAPAICLNGQPMPDLRAVTYIKFF</sequence>
<organism evidence="1 2">
    <name type="scientific">Larinioides sclopetarius</name>
    <dbReference type="NCBI Taxonomy" id="280406"/>
    <lineage>
        <taxon>Eukaryota</taxon>
        <taxon>Metazoa</taxon>
        <taxon>Ecdysozoa</taxon>
        <taxon>Arthropoda</taxon>
        <taxon>Chelicerata</taxon>
        <taxon>Arachnida</taxon>
        <taxon>Araneae</taxon>
        <taxon>Araneomorphae</taxon>
        <taxon>Entelegynae</taxon>
        <taxon>Araneoidea</taxon>
        <taxon>Araneidae</taxon>
        <taxon>Larinioides</taxon>
    </lineage>
</organism>
<evidence type="ECO:0000313" key="1">
    <source>
        <dbReference type="EMBL" id="CAL1268980.1"/>
    </source>
</evidence>
<dbReference type="AlphaFoldDB" id="A0AAV1ZBP5"/>
<reference evidence="1 2" key="1">
    <citation type="submission" date="2024-04" db="EMBL/GenBank/DDBJ databases">
        <authorList>
            <person name="Rising A."/>
            <person name="Reimegard J."/>
            <person name="Sonavane S."/>
            <person name="Akerstrom W."/>
            <person name="Nylinder S."/>
            <person name="Hedman E."/>
            <person name="Kallberg Y."/>
        </authorList>
    </citation>
    <scope>NUCLEOTIDE SEQUENCE [LARGE SCALE GENOMIC DNA]</scope>
</reference>
<dbReference type="EMBL" id="CAXIEN010000037">
    <property type="protein sequence ID" value="CAL1268980.1"/>
    <property type="molecule type" value="Genomic_DNA"/>
</dbReference>
<dbReference type="Proteomes" id="UP001497382">
    <property type="component" value="Unassembled WGS sequence"/>
</dbReference>
<evidence type="ECO:0000313" key="2">
    <source>
        <dbReference type="Proteomes" id="UP001497382"/>
    </source>
</evidence>